<evidence type="ECO:0000256" key="3">
    <source>
        <dbReference type="ARBA" id="ARBA00023125"/>
    </source>
</evidence>
<protein>
    <submittedName>
        <fullName evidence="6">LysR family transcriptional regulator, glycine cleavage system transcriptional activator</fullName>
    </submittedName>
</protein>
<feature type="domain" description="HTH lysR-type" evidence="5">
    <location>
        <begin position="6"/>
        <end position="63"/>
    </location>
</feature>
<dbReference type="SUPFAM" id="SSF53850">
    <property type="entry name" value="Periplasmic binding protein-like II"/>
    <property type="match status" value="1"/>
</dbReference>
<evidence type="ECO:0000313" key="7">
    <source>
        <dbReference type="Proteomes" id="UP000199064"/>
    </source>
</evidence>
<dbReference type="InterPro" id="IPR005119">
    <property type="entry name" value="LysR_subst-bd"/>
</dbReference>
<dbReference type="PANTHER" id="PTHR30537:SF74">
    <property type="entry name" value="HTH-TYPE TRANSCRIPTIONAL REGULATOR TRPI"/>
    <property type="match status" value="1"/>
</dbReference>
<sequence length="306" mass="33549">MRHRLPNLNAVRAFDAAARHQSFSRAAAELGVTHASVSRYIKNLEAELGMPLFERRHRQVALTPGGARYAEIVADALMLISLDTGTRATRNAKGRVVLESDSDLAALWLMPLLTDAVLEDLGIELELRSYPEPPRTIAPDTDLALTWGRLDVPGFTREPFLDFTIFPVCAPERAEHVRTHGLIANKLIYDRGVNTWDELLRRQGTNLSAASGHLIFHRTQLCLEAAARGLGVALGDDVTAAAMLRDGRLVRPCGPSVAGRNSYYLSSVSRGPVSPSAVAMRAWLLEKAAEHVRWAEETGYALPKEG</sequence>
<evidence type="ECO:0000313" key="6">
    <source>
        <dbReference type="EMBL" id="SEB63686.1"/>
    </source>
</evidence>
<dbReference type="InterPro" id="IPR036390">
    <property type="entry name" value="WH_DNA-bd_sf"/>
</dbReference>
<reference evidence="7" key="1">
    <citation type="submission" date="2016-10" db="EMBL/GenBank/DDBJ databases">
        <authorList>
            <person name="Varghese N."/>
            <person name="Submissions S."/>
        </authorList>
    </citation>
    <scope>NUCLEOTIDE SEQUENCE [LARGE SCALE GENOMIC DNA]</scope>
    <source>
        <strain evidence="7">ES.061</strain>
    </source>
</reference>
<evidence type="ECO:0000259" key="5">
    <source>
        <dbReference type="PROSITE" id="PS50931"/>
    </source>
</evidence>
<dbReference type="Pfam" id="PF03466">
    <property type="entry name" value="LysR_substrate"/>
    <property type="match status" value="1"/>
</dbReference>
<dbReference type="PROSITE" id="PS50931">
    <property type="entry name" value="HTH_LYSR"/>
    <property type="match status" value="1"/>
</dbReference>
<evidence type="ECO:0000256" key="2">
    <source>
        <dbReference type="ARBA" id="ARBA00023015"/>
    </source>
</evidence>
<dbReference type="GO" id="GO:0006351">
    <property type="term" value="P:DNA-templated transcription"/>
    <property type="evidence" value="ECO:0007669"/>
    <property type="project" value="TreeGrafter"/>
</dbReference>
<dbReference type="EMBL" id="FNSL01000001">
    <property type="protein sequence ID" value="SEB63686.1"/>
    <property type="molecule type" value="Genomic_DNA"/>
</dbReference>
<keyword evidence="4" id="KW-0804">Transcription</keyword>
<dbReference type="Pfam" id="PF00126">
    <property type="entry name" value="HTH_1"/>
    <property type="match status" value="1"/>
</dbReference>
<dbReference type="PRINTS" id="PR00039">
    <property type="entry name" value="HTHLYSR"/>
</dbReference>
<dbReference type="SUPFAM" id="SSF46785">
    <property type="entry name" value="Winged helix' DNA-binding domain"/>
    <property type="match status" value="1"/>
</dbReference>
<dbReference type="GO" id="GO:0003700">
    <property type="term" value="F:DNA-binding transcription factor activity"/>
    <property type="evidence" value="ECO:0007669"/>
    <property type="project" value="InterPro"/>
</dbReference>
<gene>
    <name evidence="6" type="ORF">SAMN05216452_2549</name>
</gene>
<dbReference type="GO" id="GO:0043565">
    <property type="term" value="F:sequence-specific DNA binding"/>
    <property type="evidence" value="ECO:0007669"/>
    <property type="project" value="TreeGrafter"/>
</dbReference>
<evidence type="ECO:0000256" key="4">
    <source>
        <dbReference type="ARBA" id="ARBA00023163"/>
    </source>
</evidence>
<dbReference type="Gene3D" id="1.10.10.10">
    <property type="entry name" value="Winged helix-like DNA-binding domain superfamily/Winged helix DNA-binding domain"/>
    <property type="match status" value="1"/>
</dbReference>
<name>A0A1H4KZQ0_9HYPH</name>
<dbReference type="Proteomes" id="UP000199064">
    <property type="component" value="Unassembled WGS sequence"/>
</dbReference>
<keyword evidence="7" id="KW-1185">Reference proteome</keyword>
<dbReference type="InterPro" id="IPR058163">
    <property type="entry name" value="LysR-type_TF_proteobact-type"/>
</dbReference>
<proteinExistence type="inferred from homology"/>
<dbReference type="PANTHER" id="PTHR30537">
    <property type="entry name" value="HTH-TYPE TRANSCRIPTIONAL REGULATOR"/>
    <property type="match status" value="1"/>
</dbReference>
<comment type="similarity">
    <text evidence="1">Belongs to the LysR transcriptional regulatory family.</text>
</comment>
<dbReference type="RefSeq" id="WP_090329038.1">
    <property type="nucleotide sequence ID" value="NZ_FNSL01000001.1"/>
</dbReference>
<keyword evidence="3" id="KW-0238">DNA-binding</keyword>
<dbReference type="AlphaFoldDB" id="A0A1H4KZQ0"/>
<dbReference type="InterPro" id="IPR036388">
    <property type="entry name" value="WH-like_DNA-bd_sf"/>
</dbReference>
<dbReference type="FunFam" id="1.10.10.10:FF:000001">
    <property type="entry name" value="LysR family transcriptional regulator"/>
    <property type="match status" value="1"/>
</dbReference>
<accession>A0A1H4KZQ0</accession>
<evidence type="ECO:0000256" key="1">
    <source>
        <dbReference type="ARBA" id="ARBA00009437"/>
    </source>
</evidence>
<organism evidence="6 7">
    <name type="scientific">Nitratireductor aquibiodomus</name>
    <dbReference type="NCBI Taxonomy" id="204799"/>
    <lineage>
        <taxon>Bacteria</taxon>
        <taxon>Pseudomonadati</taxon>
        <taxon>Pseudomonadota</taxon>
        <taxon>Alphaproteobacteria</taxon>
        <taxon>Hyphomicrobiales</taxon>
        <taxon>Phyllobacteriaceae</taxon>
        <taxon>Nitratireductor</taxon>
    </lineage>
</organism>
<keyword evidence="2" id="KW-0805">Transcription regulation</keyword>
<dbReference type="InterPro" id="IPR000847">
    <property type="entry name" value="LysR_HTH_N"/>
</dbReference>
<dbReference type="Gene3D" id="3.40.190.10">
    <property type="entry name" value="Periplasmic binding protein-like II"/>
    <property type="match status" value="2"/>
</dbReference>